<reference evidence="1" key="1">
    <citation type="journal article" date="2021" name="Proc. Natl. Acad. Sci. U.S.A.">
        <title>A Catalog of Tens of Thousands of Viruses from Human Metagenomes Reveals Hidden Associations with Chronic Diseases.</title>
        <authorList>
            <person name="Tisza M.J."/>
            <person name="Buck C.B."/>
        </authorList>
    </citation>
    <scope>NUCLEOTIDE SEQUENCE</scope>
    <source>
        <strain evidence="1">CtMYJ33</strain>
    </source>
</reference>
<accession>A0A8S5P9J3</accession>
<protein>
    <submittedName>
        <fullName evidence="1">Portal protein</fullName>
    </submittedName>
</protein>
<organism evidence="1">
    <name type="scientific">Siphoviridae sp. ctMYJ33</name>
    <dbReference type="NCBI Taxonomy" id="2825461"/>
    <lineage>
        <taxon>Viruses</taxon>
        <taxon>Duplodnaviria</taxon>
        <taxon>Heunggongvirae</taxon>
        <taxon>Uroviricota</taxon>
        <taxon>Caudoviricetes</taxon>
    </lineage>
</organism>
<name>A0A8S5P9J3_9CAUD</name>
<dbReference type="InterPro" id="IPR021145">
    <property type="entry name" value="Portal_protein_SPP1_Gp6-like"/>
</dbReference>
<dbReference type="EMBL" id="BK015370">
    <property type="protein sequence ID" value="DAE03650.1"/>
    <property type="molecule type" value="Genomic_DNA"/>
</dbReference>
<proteinExistence type="predicted"/>
<dbReference type="Pfam" id="PF05133">
    <property type="entry name" value="SPP1_portal"/>
    <property type="match status" value="1"/>
</dbReference>
<evidence type="ECO:0000313" key="1">
    <source>
        <dbReference type="EMBL" id="DAE03650.1"/>
    </source>
</evidence>
<sequence>MIGNLINKVKGWWHKMFDYKKIVNDFGLDMETSESILNAIQTWSKIYNKQEPWIDENTKSLHVARTMCEKVAKAVTIEYKSTCSEPYIDGIYQKLLRKKRKYTEQMLGKSSVFFRPYFNGKDIKVNVVQADKFIPVAFDDDDNLTSYILIDQVVKEDKIYTRLEYNEYKDNKITIKNICYKGFISGVTLSSKISLTEVDKWKDIKDIETIEGVDRLIGGFATMPTENDLDNNSPIGQPIYHNAMELLEEVDNQFSRIIHEYEGTELAIDIDQSICLPDGKGGFKVPKGKDRYFRKWDFDETKDKSMNIFSPEIRDNPLFNGLNEHLIQIESACHLSHGTLAKPEAIEKTATEMKQSKQDYYVTVSDIQSVLQSAFDDLIYGIYVLCKLYGIPVKNNYSMEYNWDDSILVDKETIQKQSQLELSQGIIDRVAYFMTTRDWSEEEAIEYIKKMNERKKLLEPIEEEEDPEM</sequence>